<feature type="region of interest" description="Disordered" evidence="2">
    <location>
        <begin position="560"/>
        <end position="583"/>
    </location>
</feature>
<dbReference type="EMBL" id="QGNW01002373">
    <property type="protein sequence ID" value="RVW20355.1"/>
    <property type="molecule type" value="Genomic_DNA"/>
</dbReference>
<dbReference type="Pfam" id="PF13976">
    <property type="entry name" value="gag_pre-integrs"/>
    <property type="match status" value="1"/>
</dbReference>
<name>A0A438CAS3_VITVI</name>
<dbReference type="GO" id="GO:0003676">
    <property type="term" value="F:nucleic acid binding"/>
    <property type="evidence" value="ECO:0007669"/>
    <property type="project" value="InterPro"/>
</dbReference>
<comment type="caution">
    <text evidence="4">The sequence shown here is derived from an EMBL/GenBank/DDBJ whole genome shotgun (WGS) entry which is preliminary data.</text>
</comment>
<organism evidence="4 5">
    <name type="scientific">Vitis vinifera</name>
    <name type="common">Grape</name>
    <dbReference type="NCBI Taxonomy" id="29760"/>
    <lineage>
        <taxon>Eukaryota</taxon>
        <taxon>Viridiplantae</taxon>
        <taxon>Streptophyta</taxon>
        <taxon>Embryophyta</taxon>
        <taxon>Tracheophyta</taxon>
        <taxon>Spermatophyta</taxon>
        <taxon>Magnoliopsida</taxon>
        <taxon>eudicotyledons</taxon>
        <taxon>Gunneridae</taxon>
        <taxon>Pentapetalae</taxon>
        <taxon>rosids</taxon>
        <taxon>Vitales</taxon>
        <taxon>Vitaceae</taxon>
        <taxon>Viteae</taxon>
        <taxon>Vitis</taxon>
    </lineage>
</organism>
<dbReference type="PANTHER" id="PTHR11439">
    <property type="entry name" value="GAG-POL-RELATED RETROTRANSPOSON"/>
    <property type="match status" value="1"/>
</dbReference>
<dbReference type="InterPro" id="IPR029472">
    <property type="entry name" value="Copia-like_N"/>
</dbReference>
<evidence type="ECO:0000313" key="4">
    <source>
        <dbReference type="EMBL" id="RVW20355.1"/>
    </source>
</evidence>
<dbReference type="InterPro" id="IPR012337">
    <property type="entry name" value="RNaseH-like_sf"/>
</dbReference>
<dbReference type="InterPro" id="IPR054722">
    <property type="entry name" value="PolX-like_BBD"/>
</dbReference>
<dbReference type="Pfam" id="PF14244">
    <property type="entry name" value="Retrotran_gag_3"/>
    <property type="match status" value="1"/>
</dbReference>
<dbReference type="Gene3D" id="3.30.420.10">
    <property type="entry name" value="Ribonuclease H-like superfamily/Ribonuclease H"/>
    <property type="match status" value="2"/>
</dbReference>
<dbReference type="InterPro" id="IPR043502">
    <property type="entry name" value="DNA/RNA_pol_sf"/>
</dbReference>
<evidence type="ECO:0000256" key="2">
    <source>
        <dbReference type="SAM" id="MobiDB-lite"/>
    </source>
</evidence>
<dbReference type="SUPFAM" id="SSF53098">
    <property type="entry name" value="Ribonuclease H-like"/>
    <property type="match status" value="2"/>
</dbReference>
<evidence type="ECO:0000256" key="1">
    <source>
        <dbReference type="ARBA" id="ARBA00022750"/>
    </source>
</evidence>
<protein>
    <submittedName>
        <fullName evidence="4">Retrovirus-related Pol polyprotein from transposon RE2</fullName>
    </submittedName>
</protein>
<keyword evidence="1" id="KW-0645">Protease</keyword>
<dbReference type="InterPro" id="IPR057670">
    <property type="entry name" value="SH3_retrovirus"/>
</dbReference>
<reference evidence="4 5" key="1">
    <citation type="journal article" date="2018" name="PLoS Genet.">
        <title>Population sequencing reveals clonal diversity and ancestral inbreeding in the grapevine cultivar Chardonnay.</title>
        <authorList>
            <person name="Roach M.J."/>
            <person name="Johnson D.L."/>
            <person name="Bohlmann J."/>
            <person name="van Vuuren H.J."/>
            <person name="Jones S.J."/>
            <person name="Pretorius I.S."/>
            <person name="Schmidt S.A."/>
            <person name="Borneman A.R."/>
        </authorList>
    </citation>
    <scope>NUCLEOTIDE SEQUENCE [LARGE SCALE GENOMIC DNA]</scope>
    <source>
        <strain evidence="5">cv. Chardonnay</strain>
        <tissue evidence="4">Leaf</tissue>
    </source>
</reference>
<evidence type="ECO:0000259" key="3">
    <source>
        <dbReference type="PROSITE" id="PS50994"/>
    </source>
</evidence>
<accession>A0A438CAS3</accession>
<keyword evidence="1" id="KW-0064">Aspartyl protease</keyword>
<dbReference type="GO" id="GO:0004190">
    <property type="term" value="F:aspartic-type endopeptidase activity"/>
    <property type="evidence" value="ECO:0007669"/>
    <property type="project" value="UniProtKB-KW"/>
</dbReference>
<dbReference type="InterPro" id="IPR036397">
    <property type="entry name" value="RNaseH_sf"/>
</dbReference>
<dbReference type="SUPFAM" id="SSF56672">
    <property type="entry name" value="DNA/RNA polymerases"/>
    <property type="match status" value="2"/>
</dbReference>
<dbReference type="PROSITE" id="PS50994">
    <property type="entry name" value="INTEGRASE"/>
    <property type="match status" value="1"/>
</dbReference>
<sequence length="1915" mass="216309">MYVAGKDKLGYINGDLPQPLTTDPSFRRWRTENATVKGWLIGSMDPSLIGNFIRFPTAKQVWDAIATTYFDESDATQVYELRLRVARLRQGSGSLEKYYNHLQEDQVYTFLDGLDDKLDNIRSDVLQLKPFPTVEQTYAHVRRETVRQAVMTANNGEKAAGAVMASRSLKQGPSTAANSLSLNGNFLNWWHELQAKRRRDGNGKDGGASKNATNGTGKAAIASAESQLSLFRQQQLIWIQDILTKEIIGCGTKKGGLYYMEDFSIGQANHTRSSSDRNKANILLWHSRLGHPSFGYLKLVFPALFRYSATIRILRSDNGGEYMHRDFKNYFSHHGLIHETTCPQTPQQNGIAERKNRHILETARAILLGAHVPNHFWTDVVTTTVHLINRMPSRVLKFKTPLQALSTVISLPTALMLPPRVFGCVAFVHLHKNQRTKLDPCAVRCLFLGYGLHQKGYRCYDPSNHRTYVMMDVTFLESETFYSPTTSTSTLQGAPQNKELNWLRFDWEPVVSVSNTELDVEPVVFVSNTELDVEPVVSVSNTEPDVDTEPGVLPLVIEEQQPQQSIVPPPSTVSKDPSPENIPEVSSLNTLSTPMLTNDAHVGYELPYRHNRGKPPDRYSPNIEDRRLKYPIANYVSTKTLPEPLKTFADALSSCHVPTSVEEAMKDPRTKNSGVQVGVIIKYKVDGTIERYKARLVAKGFTQTYEVDYQETFSPVAKLNTVRVLLSLAANLDWPLHQFDVKNAFLHGDLEEDIYMDIPSRYVANTEGNIVFKLPRTLYGLKQSPRAWFGRFSTTMKKYGFQQSNSDHTLFLKHRQGKLTALIVYIDDMIITGDDSEEIARLQEQLASEFEMKNLGGLKYFLGIEVARSKRAFGMATNSSSSTSDIIISSSSSSHQMETSHLPIIAHKLNGQNYLQWSQSILMFIRGKEKDDYITGASAAPETTASTYKKWIAENNMVMSWLVNSMTADIGENFLSFDTAKEIWDIAKETFSDKENTSEIIQIEGILHDLRQGNLTVTEYFNTLTRLWRQLDMFEVHNWNCVTDGFLYKKIVEGKRVFKFLLGLNKNLDEIRGRIMGVKPLPSLREAFSEVRREESRKNLMMGSHQQLNMAESSALKTQFAPFDNRQKIKGVDWKPRQPLEKEGRGNHVATDEQSPQPEASPFNKEQMEMLQKLLSPLLSVQSQTGSSSNQVIGFGTLAHKGNFFSVFTAGKKRKKPWTVDSGASDHMTGDATIFDTYSSCPNNLTVRIADGSLSKVVGTGSVVLSRDLTLNSVLLDLDSRKTIGNAEECSGLYILKERHDPQEQPQMAVGEFLAQEGIVHLSSCVDTPQQNGIAERKNRHLLEEHIQEETEKGALSQQTHEAEPGPNPSKLPGNNAPDGTVDSELENDILNMPIAWRKGVRSCTQHPIGNFISYDKLSPTFRAFTSSITEIQVPQNIQEAFKYPKWKAAVDEEVRALENNGTWEITDLPRGKKPVGCKWIFIVNYKADGNVDRYKARLVAKGFTQSYGIDYQETFTPVAKLNTVRVLLSLAANLDWSLHQLDVKNAFLNGDLEEEVYMDIPAGLETTSNFNKVCRLRKFLYGLKQSPRAWFERFTKVVKGYGFVQCQSNHTLFVKHFPEGKLTIIIVYVDDIILTGDHEEKIDLLKKLLTKEFEIKDLGNLKYFLRMEIARSKKGIAVLQRKYVLDLLNETGMLGCKPAETPMDTTVKLEESDGSAPVDKGRYQRLVGKLIYLSHTRPDIGFSVSVVSQFMNNPTEKHMTVVIRILRYLKMTPGKGYCSFVWGNLVTWRSKKQSMVARSSAEAEFRAMAQGICEGIWLNRLLEELRVPLKHPMVLYCNNQAAISIAKNLVHHDRTKHVEIDRHFIKEKIEEGVFKVSYTPTNCQTADILTKALTRVNFKDLTEKLGMINIYNAA</sequence>
<dbReference type="CDD" id="cd09272">
    <property type="entry name" value="RNase_HI_RT_Ty1"/>
    <property type="match status" value="1"/>
</dbReference>
<feature type="compositionally biased region" description="Basic and acidic residues" evidence="2">
    <location>
        <begin position="1133"/>
        <end position="1146"/>
    </location>
</feature>
<dbReference type="Pfam" id="PF07727">
    <property type="entry name" value="RVT_2"/>
    <property type="match status" value="2"/>
</dbReference>
<dbReference type="InterPro" id="IPR001584">
    <property type="entry name" value="Integrase_cat-core"/>
</dbReference>
<dbReference type="InterPro" id="IPR013103">
    <property type="entry name" value="RVT_2"/>
</dbReference>
<evidence type="ECO:0000313" key="5">
    <source>
        <dbReference type="Proteomes" id="UP000288805"/>
    </source>
</evidence>
<dbReference type="GO" id="GO:0015074">
    <property type="term" value="P:DNA integration"/>
    <property type="evidence" value="ECO:0007669"/>
    <property type="project" value="InterPro"/>
</dbReference>
<feature type="region of interest" description="Disordered" evidence="2">
    <location>
        <begin position="1133"/>
        <end position="1164"/>
    </location>
</feature>
<dbReference type="InterPro" id="IPR025724">
    <property type="entry name" value="GAG-pre-integrase_dom"/>
</dbReference>
<dbReference type="Pfam" id="PF25597">
    <property type="entry name" value="SH3_retrovirus"/>
    <property type="match status" value="1"/>
</dbReference>
<feature type="region of interest" description="Disordered" evidence="2">
    <location>
        <begin position="198"/>
        <end position="218"/>
    </location>
</feature>
<gene>
    <name evidence="4" type="primary">RE2_44</name>
    <name evidence="4" type="ORF">CK203_115548</name>
</gene>
<feature type="domain" description="Integrase catalytic" evidence="3">
    <location>
        <begin position="296"/>
        <end position="409"/>
    </location>
</feature>
<proteinExistence type="predicted"/>
<dbReference type="PANTHER" id="PTHR11439:SF486">
    <property type="entry name" value="RLK (RECEPTOR-LIKE KINASE) PROTEIN, PUTATIVE-RELATED"/>
    <property type="match status" value="1"/>
</dbReference>
<feature type="region of interest" description="Disordered" evidence="2">
    <location>
        <begin position="1350"/>
        <end position="1384"/>
    </location>
</feature>
<dbReference type="Pfam" id="PF22936">
    <property type="entry name" value="Pol_BBD"/>
    <property type="match status" value="1"/>
</dbReference>
<dbReference type="Proteomes" id="UP000288805">
    <property type="component" value="Unassembled WGS sequence"/>
</dbReference>
<keyword evidence="1" id="KW-0378">Hydrolase</keyword>